<dbReference type="GO" id="GO:0016279">
    <property type="term" value="F:protein-lysine N-methyltransferase activity"/>
    <property type="evidence" value="ECO:0007669"/>
    <property type="project" value="RHEA"/>
</dbReference>
<evidence type="ECO:0000313" key="8">
    <source>
        <dbReference type="Proteomes" id="UP000030361"/>
    </source>
</evidence>
<keyword evidence="8" id="KW-1185">Reference proteome</keyword>
<feature type="binding site" evidence="6">
    <location>
        <position position="186"/>
    </location>
    <ligand>
        <name>S-adenosyl-L-methionine</name>
        <dbReference type="ChEBI" id="CHEBI:59789"/>
    </ligand>
</feature>
<dbReference type="EC" id="2.1.1.-" evidence="6"/>
<comment type="similarity">
    <text evidence="1 6">Belongs to the methyltransferase superfamily. PrmA family.</text>
</comment>
<comment type="catalytic activity">
    <reaction evidence="6">
        <text>L-lysyl-[protein] + 3 S-adenosyl-L-methionine = N(6),N(6),N(6)-trimethyl-L-lysyl-[protein] + 3 S-adenosyl-L-homocysteine + 3 H(+)</text>
        <dbReference type="Rhea" id="RHEA:54192"/>
        <dbReference type="Rhea" id="RHEA-COMP:9752"/>
        <dbReference type="Rhea" id="RHEA-COMP:13826"/>
        <dbReference type="ChEBI" id="CHEBI:15378"/>
        <dbReference type="ChEBI" id="CHEBI:29969"/>
        <dbReference type="ChEBI" id="CHEBI:57856"/>
        <dbReference type="ChEBI" id="CHEBI:59789"/>
        <dbReference type="ChEBI" id="CHEBI:61961"/>
    </reaction>
</comment>
<protein>
    <recommendedName>
        <fullName evidence="6">Ribosomal protein L11 methyltransferase</fullName>
        <shortName evidence="6">L11 Mtase</shortName>
        <ecNumber evidence="6">2.1.1.-</ecNumber>
    </recommendedName>
</protein>
<name>A0A1S6QKL7_9LACO</name>
<comment type="function">
    <text evidence="6">Methylates ribosomal protein L11.</text>
</comment>
<dbReference type="Gene3D" id="3.40.50.150">
    <property type="entry name" value="Vaccinia Virus protein VP39"/>
    <property type="match status" value="1"/>
</dbReference>
<dbReference type="InterPro" id="IPR004498">
    <property type="entry name" value="Ribosomal_PrmA_MeTrfase"/>
</dbReference>
<feature type="binding site" evidence="6">
    <location>
        <position position="208"/>
    </location>
    <ligand>
        <name>S-adenosyl-L-methionine</name>
        <dbReference type="ChEBI" id="CHEBI:59789"/>
    </ligand>
</feature>
<organism evidence="7 8">
    <name type="scientific">Lentilactobacillus curieae</name>
    <dbReference type="NCBI Taxonomy" id="1138822"/>
    <lineage>
        <taxon>Bacteria</taxon>
        <taxon>Bacillati</taxon>
        <taxon>Bacillota</taxon>
        <taxon>Bacilli</taxon>
        <taxon>Lactobacillales</taxon>
        <taxon>Lactobacillaceae</taxon>
        <taxon>Lentilactobacillus</taxon>
    </lineage>
</organism>
<feature type="binding site" evidence="6">
    <location>
        <position position="251"/>
    </location>
    <ligand>
        <name>S-adenosyl-L-methionine</name>
        <dbReference type="ChEBI" id="CHEBI:59789"/>
    </ligand>
</feature>
<dbReference type="RefSeq" id="WP_035167033.1">
    <property type="nucleotide sequence ID" value="NZ_CP018906.1"/>
</dbReference>
<evidence type="ECO:0000256" key="2">
    <source>
        <dbReference type="ARBA" id="ARBA00022490"/>
    </source>
</evidence>
<proteinExistence type="inferred from homology"/>
<dbReference type="PIRSF" id="PIRSF000401">
    <property type="entry name" value="RPL11_MTase"/>
    <property type="match status" value="1"/>
</dbReference>
<dbReference type="NCBIfam" id="TIGR00406">
    <property type="entry name" value="prmA"/>
    <property type="match status" value="1"/>
</dbReference>
<dbReference type="Pfam" id="PF06325">
    <property type="entry name" value="PrmA"/>
    <property type="match status" value="1"/>
</dbReference>
<keyword evidence="7" id="KW-0687">Ribonucleoprotein</keyword>
<dbReference type="SUPFAM" id="SSF53335">
    <property type="entry name" value="S-adenosyl-L-methionine-dependent methyltransferases"/>
    <property type="match status" value="1"/>
</dbReference>
<evidence type="ECO:0000256" key="1">
    <source>
        <dbReference type="ARBA" id="ARBA00009741"/>
    </source>
</evidence>
<feature type="binding site" evidence="6">
    <location>
        <position position="165"/>
    </location>
    <ligand>
        <name>S-adenosyl-L-methionine</name>
        <dbReference type="ChEBI" id="CHEBI:59789"/>
    </ligand>
</feature>
<keyword evidence="2 6" id="KW-0963">Cytoplasm</keyword>
<keyword evidence="4 6" id="KW-0808">Transferase</keyword>
<sequence>MNWTQVSVLTTSEAVEAVSNIFMDFEAKGVKIEDAQDFQNIDTKDEAEHGRIFDVNAIPHIKSGAIVSSYFPETDSIETKLPQIEERVRNLKEFGLNPGPAEVKANPVADEDWATEWEKYYHPLRITRYLTIVPSWEGYQPSTGDEKIIRLDPGMAFGTGTHPTTQLSLQALETVVRGGESMIDVGTGSGVLSIGARLLGVKDIFATDVDDVAVRSAKENIKLNFDADSMKIVANDLLNGIHKQVDLVVANILAEIIIPLVPQAFQNLKPNGTFITAGIINSKLDTVRNAIEKQGFKVLQVLNMGDWYSIIAKKPGKDGE</sequence>
<dbReference type="GO" id="GO:0005737">
    <property type="term" value="C:cytoplasm"/>
    <property type="evidence" value="ECO:0007669"/>
    <property type="project" value="UniProtKB-SubCell"/>
</dbReference>
<dbReference type="GO" id="GO:0005840">
    <property type="term" value="C:ribosome"/>
    <property type="evidence" value="ECO:0007669"/>
    <property type="project" value="UniProtKB-KW"/>
</dbReference>
<evidence type="ECO:0000256" key="6">
    <source>
        <dbReference type="HAMAP-Rule" id="MF_00735"/>
    </source>
</evidence>
<dbReference type="GO" id="GO:0032259">
    <property type="term" value="P:methylation"/>
    <property type="evidence" value="ECO:0007669"/>
    <property type="project" value="UniProtKB-KW"/>
</dbReference>
<dbReference type="PANTHER" id="PTHR43648:SF1">
    <property type="entry name" value="ELECTRON TRANSFER FLAVOPROTEIN BETA SUBUNIT LYSINE METHYLTRANSFERASE"/>
    <property type="match status" value="1"/>
</dbReference>
<evidence type="ECO:0000256" key="4">
    <source>
        <dbReference type="ARBA" id="ARBA00022679"/>
    </source>
</evidence>
<dbReference type="KEGG" id="lcu:PL11_009480"/>
<gene>
    <name evidence="6" type="primary">prmA</name>
    <name evidence="7" type="ORF">PL11_009480</name>
</gene>
<dbReference type="HAMAP" id="MF_00735">
    <property type="entry name" value="Methyltr_PrmA"/>
    <property type="match status" value="1"/>
</dbReference>
<dbReference type="eggNOG" id="COG2264">
    <property type="taxonomic scope" value="Bacteria"/>
</dbReference>
<keyword evidence="7" id="KW-0689">Ribosomal protein</keyword>
<dbReference type="AlphaFoldDB" id="A0A1S6QKL7"/>
<reference evidence="7 8" key="1">
    <citation type="journal article" date="2015" name="Genome Announc.">
        <title>Genome Sequence of Lactobacillus curieae CCTCC M 2011381T, a Novel Producer of Gamma-aminobutyric Acid.</title>
        <authorList>
            <person name="Wang Y."/>
            <person name="Wang Y."/>
            <person name="Lang C."/>
            <person name="Wei D."/>
            <person name="Xu P."/>
            <person name="Xie J."/>
        </authorList>
    </citation>
    <scope>NUCLEOTIDE SEQUENCE [LARGE SCALE GENOMIC DNA]</scope>
    <source>
        <strain evidence="7 8">CCTCC M 2011381</strain>
    </source>
</reference>
<evidence type="ECO:0000256" key="5">
    <source>
        <dbReference type="ARBA" id="ARBA00022691"/>
    </source>
</evidence>
<dbReference type="PANTHER" id="PTHR43648">
    <property type="entry name" value="ELECTRON TRANSFER FLAVOPROTEIN BETA SUBUNIT LYSINE METHYLTRANSFERASE"/>
    <property type="match status" value="1"/>
</dbReference>
<evidence type="ECO:0000256" key="3">
    <source>
        <dbReference type="ARBA" id="ARBA00022603"/>
    </source>
</evidence>
<keyword evidence="5 6" id="KW-0949">S-adenosyl-L-methionine</keyword>
<keyword evidence="3 6" id="KW-0489">Methyltransferase</keyword>
<dbReference type="CDD" id="cd02440">
    <property type="entry name" value="AdoMet_MTases"/>
    <property type="match status" value="1"/>
</dbReference>
<dbReference type="InterPro" id="IPR029063">
    <property type="entry name" value="SAM-dependent_MTases_sf"/>
</dbReference>
<evidence type="ECO:0000313" key="7">
    <source>
        <dbReference type="EMBL" id="AQW22136.1"/>
    </source>
</evidence>
<comment type="subcellular location">
    <subcellularLocation>
        <location evidence="6">Cytoplasm</location>
    </subcellularLocation>
</comment>
<dbReference type="Proteomes" id="UP000030361">
    <property type="component" value="Chromosome"/>
</dbReference>
<dbReference type="InterPro" id="IPR050078">
    <property type="entry name" value="Ribosomal_L11_MeTrfase_PrmA"/>
</dbReference>
<dbReference type="EMBL" id="CP018906">
    <property type="protein sequence ID" value="AQW22136.1"/>
    <property type="molecule type" value="Genomic_DNA"/>
</dbReference>
<accession>A0A1S6QKL7</accession>
<dbReference type="OrthoDB" id="9785995at2"/>